<reference evidence="2" key="1">
    <citation type="journal article" date="2019" name="Int. J. Syst. Evol. Microbiol.">
        <title>The Global Catalogue of Microorganisms (GCM) 10K type strain sequencing project: providing services to taxonomists for standard genome sequencing and annotation.</title>
        <authorList>
            <consortium name="The Broad Institute Genomics Platform"/>
            <consortium name="The Broad Institute Genome Sequencing Center for Infectious Disease"/>
            <person name="Wu L."/>
            <person name="Ma J."/>
        </authorList>
    </citation>
    <scope>NUCLEOTIDE SEQUENCE [LARGE SCALE GENOMIC DNA]</scope>
    <source>
        <strain evidence="2">CCM 7282</strain>
    </source>
</reference>
<sequence length="69" mass="8341">MRYIVIAEDSNQLRVEFAQQEEAVLFSTYEEAQAFIEQVHEENVLPDKYQLRIERYEREETLQDKESQS</sequence>
<comment type="caution">
    <text evidence="1">The sequence shown here is derived from an EMBL/GenBank/DDBJ whole genome shotgun (WGS) entry which is preliminary data.</text>
</comment>
<accession>A0ABQ1PS54</accession>
<evidence type="ECO:0008006" key="3">
    <source>
        <dbReference type="Google" id="ProtNLM"/>
    </source>
</evidence>
<dbReference type="EMBL" id="BMCJ01000008">
    <property type="protein sequence ID" value="GGD02203.1"/>
    <property type="molecule type" value="Genomic_DNA"/>
</dbReference>
<gene>
    <name evidence="1" type="ORF">GCM10007216_36120</name>
</gene>
<organism evidence="1 2">
    <name type="scientific">Thalassobacillus devorans</name>
    <dbReference type="NCBI Taxonomy" id="279813"/>
    <lineage>
        <taxon>Bacteria</taxon>
        <taxon>Bacillati</taxon>
        <taxon>Bacillota</taxon>
        <taxon>Bacilli</taxon>
        <taxon>Bacillales</taxon>
        <taxon>Bacillaceae</taxon>
        <taxon>Thalassobacillus</taxon>
    </lineage>
</organism>
<proteinExistence type="predicted"/>
<protein>
    <recommendedName>
        <fullName evidence="3">DUF3906 family protein</fullName>
    </recommendedName>
</protein>
<evidence type="ECO:0000313" key="1">
    <source>
        <dbReference type="EMBL" id="GGD02203.1"/>
    </source>
</evidence>
<dbReference type="RefSeq" id="WP_062439266.1">
    <property type="nucleotide sequence ID" value="NZ_BMCJ01000008.1"/>
</dbReference>
<name>A0ABQ1PS54_9BACI</name>
<dbReference type="Proteomes" id="UP000619534">
    <property type="component" value="Unassembled WGS sequence"/>
</dbReference>
<keyword evidence="2" id="KW-1185">Reference proteome</keyword>
<evidence type="ECO:0000313" key="2">
    <source>
        <dbReference type="Proteomes" id="UP000619534"/>
    </source>
</evidence>